<dbReference type="AlphaFoldDB" id="X1AWM6"/>
<sequence length="196" mass="23198">MLNWINLIILIISTTLMAFFYVKSVGPAALEQKIGLKAYARCAYYRITASIFELIGIINYTLYFFFPIAFPIPQFFIWDYSISMVLSIVILIPSLYIMLKGLKDAGREALFPDKEHTLYKGIYEKIRHPQALGEAFIWWSIALILNSPFLFLYSIVWFPLFYWFCKAEENDLILRYGEPYNDYKRRIGMFFPKRKK</sequence>
<keyword evidence="2 5" id="KW-0812">Transmembrane</keyword>
<evidence type="ECO:0000256" key="3">
    <source>
        <dbReference type="ARBA" id="ARBA00022989"/>
    </source>
</evidence>
<evidence type="ECO:0000256" key="2">
    <source>
        <dbReference type="ARBA" id="ARBA00022692"/>
    </source>
</evidence>
<evidence type="ECO:0008006" key="7">
    <source>
        <dbReference type="Google" id="ProtNLM"/>
    </source>
</evidence>
<feature type="transmembrane region" description="Helical" evidence="5">
    <location>
        <begin position="43"/>
        <end position="65"/>
    </location>
</feature>
<keyword evidence="4 5" id="KW-0472">Membrane</keyword>
<dbReference type="Gene3D" id="1.20.120.1630">
    <property type="match status" value="1"/>
</dbReference>
<protein>
    <recommendedName>
        <fullName evidence="7">Steroid 5-alpha reductase C-terminal domain-containing protein</fullName>
    </recommendedName>
</protein>
<keyword evidence="3 5" id="KW-1133">Transmembrane helix</keyword>
<gene>
    <name evidence="6" type="ORF">S01H4_02596</name>
</gene>
<dbReference type="InterPro" id="IPR007318">
    <property type="entry name" value="Phopholipid_MeTrfase"/>
</dbReference>
<organism evidence="6">
    <name type="scientific">marine sediment metagenome</name>
    <dbReference type="NCBI Taxonomy" id="412755"/>
    <lineage>
        <taxon>unclassified sequences</taxon>
        <taxon>metagenomes</taxon>
        <taxon>ecological metagenomes</taxon>
    </lineage>
</organism>
<evidence type="ECO:0000256" key="4">
    <source>
        <dbReference type="ARBA" id="ARBA00023136"/>
    </source>
</evidence>
<feature type="transmembrane region" description="Helical" evidence="5">
    <location>
        <begin position="77"/>
        <end position="99"/>
    </location>
</feature>
<comment type="caution">
    <text evidence="6">The sequence shown here is derived from an EMBL/GenBank/DDBJ whole genome shotgun (WGS) entry which is preliminary data.</text>
</comment>
<dbReference type="EMBL" id="BART01000578">
    <property type="protein sequence ID" value="GAG73622.1"/>
    <property type="molecule type" value="Genomic_DNA"/>
</dbReference>
<evidence type="ECO:0000256" key="1">
    <source>
        <dbReference type="ARBA" id="ARBA00004127"/>
    </source>
</evidence>
<feature type="transmembrane region" description="Helical" evidence="5">
    <location>
        <begin position="136"/>
        <end position="164"/>
    </location>
</feature>
<proteinExistence type="predicted"/>
<evidence type="ECO:0000313" key="6">
    <source>
        <dbReference type="EMBL" id="GAG73622.1"/>
    </source>
</evidence>
<accession>X1AWM6</accession>
<reference evidence="6" key="1">
    <citation type="journal article" date="2014" name="Front. Microbiol.">
        <title>High frequency of phylogenetically diverse reductive dehalogenase-homologous genes in deep subseafloor sedimentary metagenomes.</title>
        <authorList>
            <person name="Kawai M."/>
            <person name="Futagami T."/>
            <person name="Toyoda A."/>
            <person name="Takaki Y."/>
            <person name="Nishi S."/>
            <person name="Hori S."/>
            <person name="Arai W."/>
            <person name="Tsubouchi T."/>
            <person name="Morono Y."/>
            <person name="Uchiyama I."/>
            <person name="Ito T."/>
            <person name="Fujiyama A."/>
            <person name="Inagaki F."/>
            <person name="Takami H."/>
        </authorList>
    </citation>
    <scope>NUCLEOTIDE SEQUENCE</scope>
    <source>
        <strain evidence="6">Expedition CK06-06</strain>
    </source>
</reference>
<comment type="subcellular location">
    <subcellularLocation>
        <location evidence="1">Endomembrane system</location>
        <topology evidence="1">Multi-pass membrane protein</topology>
    </subcellularLocation>
</comment>
<name>X1AWM6_9ZZZZ</name>
<dbReference type="Pfam" id="PF04191">
    <property type="entry name" value="PEMT"/>
    <property type="match status" value="1"/>
</dbReference>
<feature type="transmembrane region" description="Helical" evidence="5">
    <location>
        <begin position="6"/>
        <end position="22"/>
    </location>
</feature>
<evidence type="ECO:0000256" key="5">
    <source>
        <dbReference type="SAM" id="Phobius"/>
    </source>
</evidence>
<dbReference type="GO" id="GO:0012505">
    <property type="term" value="C:endomembrane system"/>
    <property type="evidence" value="ECO:0007669"/>
    <property type="project" value="UniProtKB-SubCell"/>
</dbReference>